<keyword evidence="3" id="KW-0503">Monooxygenase</keyword>
<reference evidence="7" key="1">
    <citation type="submission" date="2017-01" db="EMBL/GenBank/DDBJ databases">
        <authorList>
            <person name="Varghese N."/>
            <person name="Submissions S."/>
        </authorList>
    </citation>
    <scope>NUCLEOTIDE SEQUENCE [LARGE SCALE GENOMIC DNA]</scope>
    <source>
        <strain evidence="7">ATCC 12950</strain>
    </source>
</reference>
<evidence type="ECO:0000256" key="2">
    <source>
        <dbReference type="ARBA" id="ARBA00023002"/>
    </source>
</evidence>
<dbReference type="PANTHER" id="PTHR30137:SF8">
    <property type="entry name" value="BLR5498 PROTEIN"/>
    <property type="match status" value="1"/>
</dbReference>
<dbReference type="GO" id="GO:0005829">
    <property type="term" value="C:cytosol"/>
    <property type="evidence" value="ECO:0007669"/>
    <property type="project" value="TreeGrafter"/>
</dbReference>
<dbReference type="GO" id="GO:0016705">
    <property type="term" value="F:oxidoreductase activity, acting on paired donors, with incorporation or reduction of molecular oxygen"/>
    <property type="evidence" value="ECO:0007669"/>
    <property type="project" value="InterPro"/>
</dbReference>
<dbReference type="CDD" id="cd00347">
    <property type="entry name" value="Flavin_utilizing_monoxygenases"/>
    <property type="match status" value="1"/>
</dbReference>
<gene>
    <name evidence="6" type="ORF">SAMN05421833_14048</name>
</gene>
<feature type="domain" description="Luciferase-like" evidence="5">
    <location>
        <begin position="1"/>
        <end position="304"/>
    </location>
</feature>
<dbReference type="NCBIfam" id="TIGR03558">
    <property type="entry name" value="oxido_grp_1"/>
    <property type="match status" value="1"/>
</dbReference>
<keyword evidence="2" id="KW-0560">Oxidoreductase</keyword>
<dbReference type="InterPro" id="IPR019949">
    <property type="entry name" value="CmoO-like"/>
</dbReference>
<dbReference type="STRING" id="58117.SAMN05421833_14048"/>
<dbReference type="GO" id="GO:0004497">
    <property type="term" value="F:monooxygenase activity"/>
    <property type="evidence" value="ECO:0007669"/>
    <property type="project" value="UniProtKB-KW"/>
</dbReference>
<feature type="domain" description="Luciferase-like" evidence="5">
    <location>
        <begin position="577"/>
        <end position="755"/>
    </location>
</feature>
<feature type="domain" description="Luciferase-like" evidence="5">
    <location>
        <begin position="397"/>
        <end position="508"/>
    </location>
</feature>
<evidence type="ECO:0000256" key="4">
    <source>
        <dbReference type="SAM" id="MobiDB-lite"/>
    </source>
</evidence>
<dbReference type="InterPro" id="IPR050766">
    <property type="entry name" value="Bact_Lucif_Oxidored"/>
</dbReference>
<organism evidence="6 7">
    <name type="scientific">Microbispora rosea</name>
    <dbReference type="NCBI Taxonomy" id="58117"/>
    <lineage>
        <taxon>Bacteria</taxon>
        <taxon>Bacillati</taxon>
        <taxon>Actinomycetota</taxon>
        <taxon>Actinomycetes</taxon>
        <taxon>Streptosporangiales</taxon>
        <taxon>Streptosporangiaceae</taxon>
        <taxon>Microbispora</taxon>
    </lineage>
</organism>
<dbReference type="InterPro" id="IPR011251">
    <property type="entry name" value="Luciferase-like_dom"/>
</dbReference>
<dbReference type="EMBL" id="FTNI01000040">
    <property type="protein sequence ID" value="SIS21571.1"/>
    <property type="molecule type" value="Genomic_DNA"/>
</dbReference>
<evidence type="ECO:0000256" key="1">
    <source>
        <dbReference type="ARBA" id="ARBA00007789"/>
    </source>
</evidence>
<comment type="similarity">
    <text evidence="1">To bacterial alkanal monooxygenase alpha and beta chains.</text>
</comment>
<dbReference type="SUPFAM" id="SSF51679">
    <property type="entry name" value="Bacterial luciferase-like"/>
    <property type="match status" value="2"/>
</dbReference>
<evidence type="ECO:0000259" key="5">
    <source>
        <dbReference type="Pfam" id="PF00296"/>
    </source>
</evidence>
<dbReference type="Pfam" id="PF00296">
    <property type="entry name" value="Bac_luciferase"/>
    <property type="match status" value="3"/>
</dbReference>
<dbReference type="PANTHER" id="PTHR30137">
    <property type="entry name" value="LUCIFERASE-LIKE MONOOXYGENASE"/>
    <property type="match status" value="1"/>
</dbReference>
<keyword evidence="7" id="KW-1185">Reference proteome</keyword>
<dbReference type="AlphaFoldDB" id="A0A1N7H9Y1"/>
<dbReference type="RefSeq" id="WP_076442320.1">
    <property type="nucleotide sequence ID" value="NZ_FTNI01000040.1"/>
</dbReference>
<accession>A0A1N7H9Y1</accession>
<feature type="region of interest" description="Disordered" evidence="4">
    <location>
        <begin position="512"/>
        <end position="541"/>
    </location>
</feature>
<proteinExistence type="predicted"/>
<dbReference type="Proteomes" id="UP000186096">
    <property type="component" value="Unassembled WGS sequence"/>
</dbReference>
<feature type="region of interest" description="Disordered" evidence="4">
    <location>
        <begin position="356"/>
        <end position="385"/>
    </location>
</feature>
<sequence>MKFLAITLIAHGPDPLTGETRSTTERFRDVVDSAVLAEELGFDGFGVGERHERPFISSSPPVVLSHIAALTSRIRLFTAVTTLSLLDPVRAYEDYATLDHLSDGRLELIIGKGNGSAQARLFHVTPEDQWDRNREAYELFRRLWREDRVTWEGRFRPSLTDAETWPRPLQRPVRVWHGSATSKDSVDLAARYGDPLFSANVTNPIEPYAELVDHYRERWAHYGHDPAGALVGAGSAGFYAARTSQEAIATYRPIYDARVALFRKSGVEPVFDSLEDAVERGSILVGSPQQIIDKVLRYHERLGHEVMHISADADGLTRAQHREALELFQSDVAPVLRKEIPSRPFPAVPVVPQSAGMSVPEPTAQSTAQSVSTARPVSTARSVSTAQPVSRPVPLSILDLSPIPSGSGAGDALRNSIDLARHAERLGYLRYWVAEHHFAAGVASSAPAVLIGLIAAATNHIRVGSGAVQLGHQTPVAVVEQFGLVDALHPGRIDLGLGRSGQRRAEIVAEAPQSLQPARTPQSAQVPQAAQAPQAARTAAPRESRVVDGLLIPPAFSFAELARSPQLALQAALLQQPGARTPDFAEQVDEVVAFLEGTYRSPGGIAVHAVPGEGAEVELWILGSSGGQSAKVAGERGLPFAANYHVSPASVLEAVEAYREAFTPSKVLSEPYVVVSADVVVAEDDATARELAKPYGLWVRAIRTGQGAIPYPTPGEADAHVWSEADRELVADRVDTQFAGSPETVAERLRVLQRVTGADELLITTITHGHADRVRSYELLAEAWHAGAPHAGRAGGSL</sequence>
<dbReference type="InterPro" id="IPR036661">
    <property type="entry name" value="Luciferase-like_sf"/>
</dbReference>
<evidence type="ECO:0000256" key="3">
    <source>
        <dbReference type="ARBA" id="ARBA00023033"/>
    </source>
</evidence>
<evidence type="ECO:0000313" key="6">
    <source>
        <dbReference type="EMBL" id="SIS21571.1"/>
    </source>
</evidence>
<feature type="compositionally biased region" description="Low complexity" evidence="4">
    <location>
        <begin position="521"/>
        <end position="539"/>
    </location>
</feature>
<feature type="compositionally biased region" description="Polar residues" evidence="4">
    <location>
        <begin position="363"/>
        <end position="385"/>
    </location>
</feature>
<evidence type="ECO:0000313" key="7">
    <source>
        <dbReference type="Proteomes" id="UP000186096"/>
    </source>
</evidence>
<name>A0A1N7H9Y1_9ACTN</name>
<dbReference type="Gene3D" id="3.20.20.30">
    <property type="entry name" value="Luciferase-like domain"/>
    <property type="match status" value="2"/>
</dbReference>
<protein>
    <submittedName>
        <fullName evidence="6">Luciferase family oxidoreductase, group 1</fullName>
    </submittedName>
</protein>